<accession>A0A1G7C3I3</accession>
<sequence length="127" mass="14204">MKQITLVFYDRDFCGEWRYPLPDEARLAVFFADLNRELAGCDVCFDYCHEPNVTLRVRGYGDLLNSIRIRSPQQGFASLCLSQALGPSPATDLLDDIRRALRRVAFSPESIAPEGGEQLCHNCGCGC</sequence>
<dbReference type="AlphaFoldDB" id="A0A1G7C3I3"/>
<dbReference type="EMBL" id="FNAQ01000008">
    <property type="protein sequence ID" value="SDE33871.1"/>
    <property type="molecule type" value="Genomic_DNA"/>
</dbReference>
<dbReference type="Proteomes" id="UP000243205">
    <property type="component" value="Unassembled WGS sequence"/>
</dbReference>
<keyword evidence="2" id="KW-1185">Reference proteome</keyword>
<gene>
    <name evidence="1" type="ORF">SAMN05661003_10858</name>
</gene>
<name>A0A1G7C3I3_9BACT</name>
<organism evidence="1 2">
    <name type="scientific">Desulfuromonas thiophila</name>
    <dbReference type="NCBI Taxonomy" id="57664"/>
    <lineage>
        <taxon>Bacteria</taxon>
        <taxon>Pseudomonadati</taxon>
        <taxon>Thermodesulfobacteriota</taxon>
        <taxon>Desulfuromonadia</taxon>
        <taxon>Desulfuromonadales</taxon>
        <taxon>Desulfuromonadaceae</taxon>
        <taxon>Desulfuromonas</taxon>
    </lineage>
</organism>
<protein>
    <submittedName>
        <fullName evidence="1">Uncharacterized protein</fullName>
    </submittedName>
</protein>
<dbReference type="RefSeq" id="WP_092078406.1">
    <property type="nucleotide sequence ID" value="NZ_CALFZY010000008.1"/>
</dbReference>
<dbReference type="STRING" id="57664.SAMN05661003_10858"/>
<reference evidence="2" key="1">
    <citation type="submission" date="2016-10" db="EMBL/GenBank/DDBJ databases">
        <authorList>
            <person name="Varghese N."/>
            <person name="Submissions S."/>
        </authorList>
    </citation>
    <scope>NUCLEOTIDE SEQUENCE [LARGE SCALE GENOMIC DNA]</scope>
    <source>
        <strain evidence="2">DSM 8987</strain>
    </source>
</reference>
<evidence type="ECO:0000313" key="1">
    <source>
        <dbReference type="EMBL" id="SDE33871.1"/>
    </source>
</evidence>
<dbReference type="OrthoDB" id="5396759at2"/>
<proteinExistence type="predicted"/>
<evidence type="ECO:0000313" key="2">
    <source>
        <dbReference type="Proteomes" id="UP000243205"/>
    </source>
</evidence>